<evidence type="ECO:0000256" key="7">
    <source>
        <dbReference type="ARBA" id="ARBA00022692"/>
    </source>
</evidence>
<name>A0ABR4QTH8_9CEST</name>
<evidence type="ECO:0000313" key="13">
    <source>
        <dbReference type="EMBL" id="KAL5113086.1"/>
    </source>
</evidence>
<evidence type="ECO:0000313" key="14">
    <source>
        <dbReference type="Proteomes" id="UP001651158"/>
    </source>
</evidence>
<dbReference type="Proteomes" id="UP001651158">
    <property type="component" value="Unassembled WGS sequence"/>
</dbReference>
<evidence type="ECO:0000256" key="5">
    <source>
        <dbReference type="ARBA" id="ARBA00022676"/>
    </source>
</evidence>
<keyword evidence="7" id="KW-0812">Transmembrane</keyword>
<keyword evidence="14" id="KW-1185">Reference proteome</keyword>
<keyword evidence="5" id="KW-0328">Glycosyltransferase</keyword>
<dbReference type="InterPro" id="IPR026050">
    <property type="entry name" value="C1GALT1/C1GALT1_chp1"/>
</dbReference>
<keyword evidence="8" id="KW-0547">Nucleotide-binding</keyword>
<gene>
    <name evidence="13" type="ORF">TcWFU_010289</name>
</gene>
<evidence type="ECO:0000256" key="1">
    <source>
        <dbReference type="ARBA" id="ARBA00004606"/>
    </source>
</evidence>
<evidence type="ECO:0000256" key="9">
    <source>
        <dbReference type="ARBA" id="ARBA00022968"/>
    </source>
</evidence>
<comment type="similarity">
    <text evidence="3">Belongs to the glycosyltransferase 31 family. Beta3-Gal-T subfamily.</text>
</comment>
<comment type="caution">
    <text evidence="13">The sequence shown here is derived from an EMBL/GenBank/DDBJ whole genome shotgun (WGS) entry which is preliminary data.</text>
</comment>
<protein>
    <recommendedName>
        <fullName evidence="4">N-acetylgalactosaminide beta-1,3-galactosyltransferase</fullName>
        <ecNumber evidence="4">2.4.1.122</ecNumber>
    </recommendedName>
</protein>
<comment type="pathway">
    <text evidence="2">Protein modification; protein glycosylation.</text>
</comment>
<reference evidence="13 14" key="1">
    <citation type="journal article" date="2022" name="Front. Cell. Infect. Microbiol.">
        <title>The Genomes of Two Strains of Taenia crassiceps the Animal Model for the Study of Human Cysticercosis.</title>
        <authorList>
            <person name="Bobes R.J."/>
            <person name="Estrada K."/>
            <person name="Rios-Valencia D.G."/>
            <person name="Calderon-Gallegos A."/>
            <person name="de la Torre P."/>
            <person name="Carrero J.C."/>
            <person name="Sanchez-Flores A."/>
            <person name="Laclette J.P."/>
        </authorList>
    </citation>
    <scope>NUCLEOTIDE SEQUENCE [LARGE SCALE GENOMIC DNA]</scope>
    <source>
        <strain evidence="13">WFUcys</strain>
    </source>
</reference>
<dbReference type="Pfam" id="PF02434">
    <property type="entry name" value="Fringe"/>
    <property type="match status" value="1"/>
</dbReference>
<keyword evidence="10" id="KW-1133">Transmembrane helix</keyword>
<dbReference type="PANTHER" id="PTHR23033:SF14">
    <property type="entry name" value="GLYCOPROTEIN-N-ACETYLGALACTOSAMINE 3-BETA-GALACTOSYLTRANSFERASE 1-RELATED"/>
    <property type="match status" value="1"/>
</dbReference>
<keyword evidence="9" id="KW-0735">Signal-anchor</keyword>
<dbReference type="PANTHER" id="PTHR23033">
    <property type="entry name" value="BETA1,3-GALACTOSYLTRANSFERASE"/>
    <property type="match status" value="1"/>
</dbReference>
<evidence type="ECO:0000256" key="3">
    <source>
        <dbReference type="ARBA" id="ARBA00006462"/>
    </source>
</evidence>
<evidence type="ECO:0000259" key="12">
    <source>
        <dbReference type="Pfam" id="PF02434"/>
    </source>
</evidence>
<dbReference type="Gene3D" id="3.90.550.50">
    <property type="match status" value="1"/>
</dbReference>
<dbReference type="InterPro" id="IPR003378">
    <property type="entry name" value="Fringe-like_glycosylTrfase"/>
</dbReference>
<evidence type="ECO:0000256" key="6">
    <source>
        <dbReference type="ARBA" id="ARBA00022679"/>
    </source>
</evidence>
<evidence type="ECO:0000256" key="2">
    <source>
        <dbReference type="ARBA" id="ARBA00004922"/>
    </source>
</evidence>
<organism evidence="13 14">
    <name type="scientific">Taenia crassiceps</name>
    <dbReference type="NCBI Taxonomy" id="6207"/>
    <lineage>
        <taxon>Eukaryota</taxon>
        <taxon>Metazoa</taxon>
        <taxon>Spiralia</taxon>
        <taxon>Lophotrochozoa</taxon>
        <taxon>Platyhelminthes</taxon>
        <taxon>Cestoda</taxon>
        <taxon>Eucestoda</taxon>
        <taxon>Cyclophyllidea</taxon>
        <taxon>Taeniidae</taxon>
        <taxon>Taenia</taxon>
    </lineage>
</organism>
<dbReference type="EMBL" id="JAKROA010000001">
    <property type="protein sequence ID" value="KAL5113086.1"/>
    <property type="molecule type" value="Genomic_DNA"/>
</dbReference>
<accession>A0ABR4QTH8</accession>
<evidence type="ECO:0000256" key="4">
    <source>
        <dbReference type="ARBA" id="ARBA00012557"/>
    </source>
</evidence>
<sequence>MGIIAFGVYCGMLQLLMYEQIGKEVITDLDSSCVIIINQPVTSGSLALADHLARRIRVFATILTTPPAKMVKAVHVKMTWARRFNGYVFVSSEEDIYLPSIKVVNEESRSVLWEKIRQAMIYIYRTSLNDYDFFMKTDDDTYVIVENLRFFLSNRDPNIPVLIGRRFNYSVKGFFPSGGAGYVLSRGALKLIVEGILNGARACAQSQAPEDVQIGYCAEAMGVQWLDSLDKHGRETFHPFCPSHLLSKPAMESTPWIFSRNYHPLKMGFNCCSDHSVSFHYVEPMDMYTLEYLIYRLYPSGIVRNPSQYEELQRVNLIHRN</sequence>
<dbReference type="EC" id="2.4.1.122" evidence="4"/>
<keyword evidence="11" id="KW-0472">Membrane</keyword>
<evidence type="ECO:0000256" key="10">
    <source>
        <dbReference type="ARBA" id="ARBA00022989"/>
    </source>
</evidence>
<proteinExistence type="inferred from homology"/>
<keyword evidence="6" id="KW-0808">Transferase</keyword>
<comment type="subcellular location">
    <subcellularLocation>
        <location evidence="1">Membrane</location>
        <topology evidence="1">Single-pass type II membrane protein</topology>
    </subcellularLocation>
</comment>
<evidence type="ECO:0000256" key="11">
    <source>
        <dbReference type="ARBA" id="ARBA00023136"/>
    </source>
</evidence>
<feature type="domain" description="Fringe-like glycosyltransferase" evidence="12">
    <location>
        <begin position="69"/>
        <end position="232"/>
    </location>
</feature>
<evidence type="ECO:0000256" key="8">
    <source>
        <dbReference type="ARBA" id="ARBA00022741"/>
    </source>
</evidence>